<dbReference type="InterPro" id="IPR000223">
    <property type="entry name" value="Pept_S26A_signal_pept_1"/>
</dbReference>
<sequence length="209" mass="23707">MTFNFATIKYTLRQTAMFLSWVPVLYVINEHVTYVGIVEGSSMKPTLNPDSNGSKLDHVLLWKWGCKNINNLHLDDVIFLRSPINPETIYVKRIKAKQGDLVVPRYPDTRSRVLIPVNHLWVEGDNVHSIDSNTYGPVSSGLVLGKATYIIWPWKRFGPISGGGRECRKAYLERELPPEMAEVARMAKVEKKGKVEKVENKVEVGKKAD</sequence>
<evidence type="ECO:0000256" key="11">
    <source>
        <dbReference type="PIRSR" id="PIRSR600223-1"/>
    </source>
</evidence>
<evidence type="ECO:0000256" key="3">
    <source>
        <dbReference type="ARBA" id="ARBA00013650"/>
    </source>
</evidence>
<dbReference type="InterPro" id="IPR019756">
    <property type="entry name" value="Pept_S26A_signal_pept_1_Ser-AS"/>
</dbReference>
<dbReference type="PROSITE" id="PS00501">
    <property type="entry name" value="SPASE_I_1"/>
    <property type="match status" value="1"/>
</dbReference>
<keyword evidence="14" id="KW-1185">Reference proteome</keyword>
<comment type="similarity">
    <text evidence="2">Belongs to the peptidase S26 family. IMP2 subfamily.</text>
</comment>
<dbReference type="PRINTS" id="PR00727">
    <property type="entry name" value="LEADERPTASE"/>
</dbReference>
<dbReference type="STRING" id="5007.A0A3F2Y0Q3"/>
<evidence type="ECO:0000256" key="4">
    <source>
        <dbReference type="ARBA" id="ARBA00022670"/>
    </source>
</evidence>
<keyword evidence="5" id="KW-0812">Transmembrane</keyword>
<dbReference type="InterPro" id="IPR037730">
    <property type="entry name" value="IMP2"/>
</dbReference>
<keyword evidence="9" id="KW-0496">Mitochondrion</keyword>
<keyword evidence="10" id="KW-0472">Membrane</keyword>
<organism evidence="13 14">
    <name type="scientific">Dekkera bruxellensis</name>
    <name type="common">Brettanomyces custersii</name>
    <dbReference type="NCBI Taxonomy" id="5007"/>
    <lineage>
        <taxon>Eukaryota</taxon>
        <taxon>Fungi</taxon>
        <taxon>Dikarya</taxon>
        <taxon>Ascomycota</taxon>
        <taxon>Saccharomycotina</taxon>
        <taxon>Pichiomycetes</taxon>
        <taxon>Pichiales</taxon>
        <taxon>Pichiaceae</taxon>
        <taxon>Brettanomyces</taxon>
    </lineage>
</organism>
<dbReference type="SUPFAM" id="SSF51306">
    <property type="entry name" value="LexA/Signal peptidase"/>
    <property type="match status" value="1"/>
</dbReference>
<proteinExistence type="inferred from homology"/>
<dbReference type="InterPro" id="IPR019533">
    <property type="entry name" value="Peptidase_S26"/>
</dbReference>
<protein>
    <recommendedName>
        <fullName evidence="3">Mitochondrial inner membrane protease subunit 2</fullName>
    </recommendedName>
</protein>
<evidence type="ECO:0000256" key="2">
    <source>
        <dbReference type="ARBA" id="ARBA00007066"/>
    </source>
</evidence>
<dbReference type="GO" id="GO:0006465">
    <property type="term" value="P:signal peptide processing"/>
    <property type="evidence" value="ECO:0007669"/>
    <property type="project" value="InterPro"/>
</dbReference>
<feature type="active site" evidence="11">
    <location>
        <position position="92"/>
    </location>
</feature>
<evidence type="ECO:0000256" key="9">
    <source>
        <dbReference type="ARBA" id="ARBA00023128"/>
    </source>
</evidence>
<keyword evidence="6" id="KW-0999">Mitochondrion inner membrane</keyword>
<evidence type="ECO:0000256" key="5">
    <source>
        <dbReference type="ARBA" id="ARBA00022692"/>
    </source>
</evidence>
<name>A0A3F2Y0Q3_DEKBR</name>
<keyword evidence="8" id="KW-1133">Transmembrane helix</keyword>
<dbReference type="EMBL" id="CABFWN010000001">
    <property type="protein sequence ID" value="VUG15820.1"/>
    <property type="molecule type" value="Genomic_DNA"/>
</dbReference>
<dbReference type="Pfam" id="PF10502">
    <property type="entry name" value="Peptidase_S26"/>
    <property type="match status" value="1"/>
</dbReference>
<keyword evidence="4" id="KW-0645">Protease</keyword>
<dbReference type="PANTHER" id="PTHR46041">
    <property type="entry name" value="MITOCHONDRIAL INNER MEMBRANE PROTEASE SUBUNIT 2"/>
    <property type="match status" value="1"/>
</dbReference>
<evidence type="ECO:0000259" key="12">
    <source>
        <dbReference type="Pfam" id="PF10502"/>
    </source>
</evidence>
<comment type="subcellular location">
    <subcellularLocation>
        <location evidence="1">Mitochondrion inner membrane</location>
        <topology evidence="1">Single-pass membrane protein</topology>
    </subcellularLocation>
</comment>
<dbReference type="InterPro" id="IPR036286">
    <property type="entry name" value="LexA/Signal_pep-like_sf"/>
</dbReference>
<evidence type="ECO:0000256" key="6">
    <source>
        <dbReference type="ARBA" id="ARBA00022792"/>
    </source>
</evidence>
<evidence type="ECO:0000313" key="13">
    <source>
        <dbReference type="EMBL" id="VUG15820.1"/>
    </source>
</evidence>
<dbReference type="PANTHER" id="PTHR46041:SF2">
    <property type="entry name" value="MITOCHONDRIAL INNER MEMBRANE PROTEASE SUBUNIT 2"/>
    <property type="match status" value="1"/>
</dbReference>
<dbReference type="GO" id="GO:0004252">
    <property type="term" value="F:serine-type endopeptidase activity"/>
    <property type="evidence" value="ECO:0007669"/>
    <property type="project" value="InterPro"/>
</dbReference>
<dbReference type="CDD" id="cd06530">
    <property type="entry name" value="S26_SPase_I"/>
    <property type="match status" value="1"/>
</dbReference>
<feature type="domain" description="Peptidase S26" evidence="12">
    <location>
        <begin position="18"/>
        <end position="102"/>
    </location>
</feature>
<accession>A0A3F2Y0Q3</accession>
<evidence type="ECO:0000313" key="14">
    <source>
        <dbReference type="Proteomes" id="UP000478008"/>
    </source>
</evidence>
<dbReference type="Gene3D" id="2.10.109.10">
    <property type="entry name" value="Umud Fragment, subunit A"/>
    <property type="match status" value="1"/>
</dbReference>
<evidence type="ECO:0000256" key="7">
    <source>
        <dbReference type="ARBA" id="ARBA00022801"/>
    </source>
</evidence>
<dbReference type="AlphaFoldDB" id="A0A3F2Y0Q3"/>
<keyword evidence="7" id="KW-0378">Hydrolase</keyword>
<reference evidence="13 14" key="1">
    <citation type="submission" date="2019-07" db="EMBL/GenBank/DDBJ databases">
        <authorList>
            <person name="Friedrich A."/>
            <person name="Schacherer J."/>
        </authorList>
    </citation>
    <scope>NUCLEOTIDE SEQUENCE [LARGE SCALE GENOMIC DNA]</scope>
</reference>
<dbReference type="GO" id="GO:0006627">
    <property type="term" value="P:protein processing involved in protein targeting to mitochondrion"/>
    <property type="evidence" value="ECO:0007669"/>
    <property type="project" value="InterPro"/>
</dbReference>
<evidence type="ECO:0000256" key="1">
    <source>
        <dbReference type="ARBA" id="ARBA00004434"/>
    </source>
</evidence>
<feature type="active site" evidence="11">
    <location>
        <position position="42"/>
    </location>
</feature>
<evidence type="ECO:0000256" key="10">
    <source>
        <dbReference type="ARBA" id="ARBA00023136"/>
    </source>
</evidence>
<gene>
    <name evidence="13" type="primary">IMP2</name>
    <name evidence="13" type="ORF">DEBR0S1_00848G</name>
</gene>
<dbReference type="Proteomes" id="UP000478008">
    <property type="component" value="Unassembled WGS sequence"/>
</dbReference>
<dbReference type="GO" id="GO:0042720">
    <property type="term" value="C:mitochondrial inner membrane peptidase complex"/>
    <property type="evidence" value="ECO:0007669"/>
    <property type="project" value="InterPro"/>
</dbReference>
<evidence type="ECO:0000256" key="8">
    <source>
        <dbReference type="ARBA" id="ARBA00022989"/>
    </source>
</evidence>